<dbReference type="GO" id="GO:0008171">
    <property type="term" value="F:O-methyltransferase activity"/>
    <property type="evidence" value="ECO:0007669"/>
    <property type="project" value="InterPro"/>
</dbReference>
<dbReference type="GO" id="GO:0032259">
    <property type="term" value="P:methylation"/>
    <property type="evidence" value="ECO:0007669"/>
    <property type="project" value="UniProtKB-KW"/>
</dbReference>
<evidence type="ECO:0000256" key="1">
    <source>
        <dbReference type="ARBA" id="ARBA00022603"/>
    </source>
</evidence>
<name>A0A9D9IKN5_9BACT</name>
<dbReference type="Pfam" id="PF01596">
    <property type="entry name" value="Methyltransf_3"/>
    <property type="match status" value="1"/>
</dbReference>
<evidence type="ECO:0000313" key="4">
    <source>
        <dbReference type="EMBL" id="MBO8473593.1"/>
    </source>
</evidence>
<evidence type="ECO:0000256" key="3">
    <source>
        <dbReference type="ARBA" id="ARBA00022691"/>
    </source>
</evidence>
<dbReference type="PROSITE" id="PS51682">
    <property type="entry name" value="SAM_OMT_I"/>
    <property type="match status" value="1"/>
</dbReference>
<proteinExistence type="predicted"/>
<accession>A0A9D9IKN5</accession>
<reference evidence="4" key="1">
    <citation type="submission" date="2020-10" db="EMBL/GenBank/DDBJ databases">
        <authorList>
            <person name="Gilroy R."/>
        </authorList>
    </citation>
    <scope>NUCLEOTIDE SEQUENCE</scope>
    <source>
        <strain evidence="4">B1-8020</strain>
    </source>
</reference>
<dbReference type="Proteomes" id="UP000823604">
    <property type="component" value="Unassembled WGS sequence"/>
</dbReference>
<dbReference type="InterPro" id="IPR002935">
    <property type="entry name" value="SAM_O-MeTrfase"/>
</dbReference>
<sequence>MDRNLPPDETEYILSHSSKANEALEWLTRQTNLRTNHARMLSDGIQGLFLATVSRMTAPDRILEIGTFTGYSAICLAEGLNEGGILDTLEINDELSDIILEAFERSGHSGKIRLHIGDAKKTLSSLPGPYDLVYIDADKREYCEYYSLVFDKVRKGGIIIADNVLWDGKIFSGTSAPKDRQSTGIMAFNDLVASDERVSSMILPLRDGLNIICKR</sequence>
<dbReference type="PANTHER" id="PTHR10509">
    <property type="entry name" value="O-METHYLTRANSFERASE-RELATED"/>
    <property type="match status" value="1"/>
</dbReference>
<organism evidence="4 5">
    <name type="scientific">Candidatus Merdivivens pullicola</name>
    <dbReference type="NCBI Taxonomy" id="2840872"/>
    <lineage>
        <taxon>Bacteria</taxon>
        <taxon>Pseudomonadati</taxon>
        <taxon>Bacteroidota</taxon>
        <taxon>Bacteroidia</taxon>
        <taxon>Bacteroidales</taxon>
        <taxon>Muribaculaceae</taxon>
        <taxon>Muribaculaceae incertae sedis</taxon>
        <taxon>Candidatus Merdivivens</taxon>
    </lineage>
</organism>
<protein>
    <submittedName>
        <fullName evidence="4">O-methyltransferase</fullName>
    </submittedName>
</protein>
<keyword evidence="3" id="KW-0949">S-adenosyl-L-methionine</keyword>
<dbReference type="GO" id="GO:0008757">
    <property type="term" value="F:S-adenosylmethionine-dependent methyltransferase activity"/>
    <property type="evidence" value="ECO:0007669"/>
    <property type="project" value="TreeGrafter"/>
</dbReference>
<dbReference type="EMBL" id="JADIMA010000082">
    <property type="protein sequence ID" value="MBO8473593.1"/>
    <property type="molecule type" value="Genomic_DNA"/>
</dbReference>
<dbReference type="InterPro" id="IPR050362">
    <property type="entry name" value="Cation-dep_OMT"/>
</dbReference>
<comment type="caution">
    <text evidence="4">The sequence shown here is derived from an EMBL/GenBank/DDBJ whole genome shotgun (WGS) entry which is preliminary data.</text>
</comment>
<keyword evidence="2" id="KW-0808">Transferase</keyword>
<reference evidence="4" key="2">
    <citation type="journal article" date="2021" name="PeerJ">
        <title>Extensive microbial diversity within the chicken gut microbiome revealed by metagenomics and culture.</title>
        <authorList>
            <person name="Gilroy R."/>
            <person name="Ravi A."/>
            <person name="Getino M."/>
            <person name="Pursley I."/>
            <person name="Horton D.L."/>
            <person name="Alikhan N.F."/>
            <person name="Baker D."/>
            <person name="Gharbi K."/>
            <person name="Hall N."/>
            <person name="Watson M."/>
            <person name="Adriaenssens E.M."/>
            <person name="Foster-Nyarko E."/>
            <person name="Jarju S."/>
            <person name="Secka A."/>
            <person name="Antonio M."/>
            <person name="Oren A."/>
            <person name="Chaudhuri R.R."/>
            <person name="La Ragione R."/>
            <person name="Hildebrand F."/>
            <person name="Pallen M.J."/>
        </authorList>
    </citation>
    <scope>NUCLEOTIDE SEQUENCE</scope>
    <source>
        <strain evidence="4">B1-8020</strain>
    </source>
</reference>
<dbReference type="Gene3D" id="3.40.50.150">
    <property type="entry name" value="Vaccinia Virus protein VP39"/>
    <property type="match status" value="1"/>
</dbReference>
<evidence type="ECO:0000313" key="5">
    <source>
        <dbReference type="Proteomes" id="UP000823604"/>
    </source>
</evidence>
<keyword evidence="1" id="KW-0489">Methyltransferase</keyword>
<dbReference type="InterPro" id="IPR029063">
    <property type="entry name" value="SAM-dependent_MTases_sf"/>
</dbReference>
<dbReference type="CDD" id="cd02440">
    <property type="entry name" value="AdoMet_MTases"/>
    <property type="match status" value="1"/>
</dbReference>
<dbReference type="SUPFAM" id="SSF53335">
    <property type="entry name" value="S-adenosyl-L-methionine-dependent methyltransferases"/>
    <property type="match status" value="1"/>
</dbReference>
<gene>
    <name evidence="4" type="ORF">IAB81_08230</name>
</gene>
<dbReference type="PANTHER" id="PTHR10509:SF14">
    <property type="entry name" value="CAFFEOYL-COA O-METHYLTRANSFERASE 3-RELATED"/>
    <property type="match status" value="1"/>
</dbReference>
<evidence type="ECO:0000256" key="2">
    <source>
        <dbReference type="ARBA" id="ARBA00022679"/>
    </source>
</evidence>
<dbReference type="AlphaFoldDB" id="A0A9D9IKN5"/>